<reference evidence="1 2" key="1">
    <citation type="submission" date="2012-05" db="EMBL/GenBank/DDBJ databases">
        <authorList>
            <person name="Weinstock G."/>
            <person name="Sodergren E."/>
            <person name="Lobos E.A."/>
            <person name="Fulton L."/>
            <person name="Fulton R."/>
            <person name="Courtney L."/>
            <person name="Fronick C."/>
            <person name="O'Laughlin M."/>
            <person name="Godfrey J."/>
            <person name="Wilson R.M."/>
            <person name="Miner T."/>
            <person name="Farmer C."/>
            <person name="Delehaunty K."/>
            <person name="Cordes M."/>
            <person name="Minx P."/>
            <person name="Tomlinson C."/>
            <person name="Chen J."/>
            <person name="Wollam A."/>
            <person name="Pepin K.H."/>
            <person name="Bhonagiri V."/>
            <person name="Zhang X."/>
            <person name="Suruliraj S."/>
            <person name="Warren W."/>
            <person name="Mitreva M."/>
            <person name="Mardis E.R."/>
            <person name="Wilson R.K."/>
        </authorList>
    </citation>
    <scope>NUCLEOTIDE SEQUENCE [LARGE SCALE GENOMIC DNA]</scope>
    <source>
        <strain evidence="1 2">DSM 1785</strain>
    </source>
</reference>
<dbReference type="AlphaFoldDB" id="L1QKQ0"/>
<dbReference type="PATRIC" id="fig|545697.3.peg.734"/>
<keyword evidence="2" id="KW-1185">Reference proteome</keyword>
<dbReference type="eggNOG" id="ENOG5033ZSH">
    <property type="taxonomic scope" value="Bacteria"/>
</dbReference>
<dbReference type="STRING" id="545697.HMPREF0216_00746"/>
<accession>L1QKQ0</accession>
<organism evidence="1 2">
    <name type="scientific">Clostridium celatum DSM 1785</name>
    <dbReference type="NCBI Taxonomy" id="545697"/>
    <lineage>
        <taxon>Bacteria</taxon>
        <taxon>Bacillati</taxon>
        <taxon>Bacillota</taxon>
        <taxon>Clostridia</taxon>
        <taxon>Eubacteriales</taxon>
        <taxon>Clostridiaceae</taxon>
        <taxon>Clostridium</taxon>
    </lineage>
</organism>
<protein>
    <submittedName>
        <fullName evidence="1">Uncharacterized protein</fullName>
    </submittedName>
</protein>
<comment type="caution">
    <text evidence="1">The sequence shown here is derived from an EMBL/GenBank/DDBJ whole genome shotgun (WGS) entry which is preliminary data.</text>
</comment>
<evidence type="ECO:0000313" key="2">
    <source>
        <dbReference type="Proteomes" id="UP000010420"/>
    </source>
</evidence>
<dbReference type="EMBL" id="AMEZ01000023">
    <property type="protein sequence ID" value="EKY28548.1"/>
    <property type="molecule type" value="Genomic_DNA"/>
</dbReference>
<gene>
    <name evidence="1" type="ORF">HMPREF0216_00746</name>
</gene>
<proteinExistence type="predicted"/>
<dbReference type="HOGENOM" id="CLU_1458888_0_0_9"/>
<sequence length="185" mass="21271">MKEDCIKSYEDLTYYGITFTFPDDSILFFDNLIGYLNTLDKLDKENIVKTSQYNNFISNLNTAIDNFTPLLEDLRPAIEKIREDSRSLDVILEDIASKESKFADVKKAFSYSSIPENCVSYYNSLNSTFKLYSTYLNTLKIAVIYEKSSSGYESNKQDIDKNYSNAYSKLKDVQTSLDTLKNSID</sequence>
<dbReference type="Proteomes" id="UP000010420">
    <property type="component" value="Unassembled WGS sequence"/>
</dbReference>
<evidence type="ECO:0000313" key="1">
    <source>
        <dbReference type="EMBL" id="EKY28548.1"/>
    </source>
</evidence>
<name>L1QKQ0_9CLOT</name>